<evidence type="ECO:0000313" key="1">
    <source>
        <dbReference type="EMBL" id="MBY85439.1"/>
    </source>
</evidence>
<reference evidence="1" key="1">
    <citation type="submission" date="2018-04" db="EMBL/GenBank/DDBJ databases">
        <title>Transcriptome assembly of Sipha flava.</title>
        <authorList>
            <person name="Scully E.D."/>
            <person name="Geib S.M."/>
            <person name="Palmer N.A."/>
            <person name="Koch K."/>
            <person name="Bradshaw J."/>
            <person name="Heng-Moss T."/>
            <person name="Sarath G."/>
        </authorList>
    </citation>
    <scope>NUCLEOTIDE SEQUENCE</scope>
</reference>
<gene>
    <name evidence="1" type="ORF">g.128828</name>
</gene>
<organism evidence="1">
    <name type="scientific">Sipha flava</name>
    <name type="common">yellow sugarcane aphid</name>
    <dbReference type="NCBI Taxonomy" id="143950"/>
    <lineage>
        <taxon>Eukaryota</taxon>
        <taxon>Metazoa</taxon>
        <taxon>Ecdysozoa</taxon>
        <taxon>Arthropoda</taxon>
        <taxon>Hexapoda</taxon>
        <taxon>Insecta</taxon>
        <taxon>Pterygota</taxon>
        <taxon>Neoptera</taxon>
        <taxon>Paraneoptera</taxon>
        <taxon>Hemiptera</taxon>
        <taxon>Sternorrhyncha</taxon>
        <taxon>Aphidomorpha</taxon>
        <taxon>Aphidoidea</taxon>
        <taxon>Aphididae</taxon>
        <taxon>Sipha</taxon>
    </lineage>
</organism>
<name>A0A2S2R5Z5_9HEMI</name>
<accession>A0A2S2R5Z5</accession>
<dbReference type="AlphaFoldDB" id="A0A2S2R5Z5"/>
<protein>
    <submittedName>
        <fullName evidence="1">Uncharacterized protein</fullName>
    </submittedName>
</protein>
<sequence>MKMCLVHISHRDGLFLQVVSARLYCDCEVEYAGHDPEFMLTEVRRTVYKEYETVRVELEESDCGSDASSPRCIEQRSLLEDLWDARFALDDFLCELNVSIVSRMRDAYATYGGSANADYARLLNELWSDTETQLKPYLVTFREHLARPRSFMDNMFEGVQSTVKGFLGGISVC</sequence>
<proteinExistence type="predicted"/>
<dbReference type="EMBL" id="GGMS01016236">
    <property type="protein sequence ID" value="MBY85439.1"/>
    <property type="molecule type" value="Transcribed_RNA"/>
</dbReference>
<dbReference type="OrthoDB" id="6612096at2759"/>